<feature type="signal peptide" evidence="16">
    <location>
        <begin position="1"/>
        <end position="19"/>
    </location>
</feature>
<keyword evidence="16" id="KW-0732">Signal</keyword>
<dbReference type="InterPro" id="IPR002048">
    <property type="entry name" value="EF_hand_dom"/>
</dbReference>
<dbReference type="GO" id="GO:0005743">
    <property type="term" value="C:mitochondrial inner membrane"/>
    <property type="evidence" value="ECO:0007669"/>
    <property type="project" value="UniProtKB-SubCell"/>
</dbReference>
<evidence type="ECO:0000256" key="14">
    <source>
        <dbReference type="ARBA" id="ARBA00049010"/>
    </source>
</evidence>
<comment type="similarity">
    <text evidence="4">Belongs to the IPP isomerase type 1 family.</text>
</comment>
<dbReference type="Pfam" id="PF00293">
    <property type="entry name" value="NUDIX"/>
    <property type="match status" value="1"/>
</dbReference>
<dbReference type="PROSITE" id="PS00018">
    <property type="entry name" value="EF_HAND_1"/>
    <property type="match status" value="1"/>
</dbReference>
<evidence type="ECO:0000256" key="4">
    <source>
        <dbReference type="ARBA" id="ARBA00007579"/>
    </source>
</evidence>
<dbReference type="Proteomes" id="UP001445335">
    <property type="component" value="Unassembled WGS sequence"/>
</dbReference>
<evidence type="ECO:0000256" key="16">
    <source>
        <dbReference type="SAM" id="SignalP"/>
    </source>
</evidence>
<dbReference type="GO" id="GO:0005509">
    <property type="term" value="F:calcium ion binding"/>
    <property type="evidence" value="ECO:0007669"/>
    <property type="project" value="InterPro"/>
</dbReference>
<evidence type="ECO:0000259" key="17">
    <source>
        <dbReference type="PROSITE" id="PS50222"/>
    </source>
</evidence>
<proteinExistence type="inferred from homology"/>
<dbReference type="InterPro" id="IPR054585">
    <property type="entry name" value="NDH2-like_C"/>
</dbReference>
<dbReference type="Pfam" id="PF07992">
    <property type="entry name" value="Pyr_redox_2"/>
    <property type="match status" value="1"/>
</dbReference>
<dbReference type="InterPro" id="IPR015797">
    <property type="entry name" value="NUDIX_hydrolase-like_dom_sf"/>
</dbReference>
<dbReference type="PROSITE" id="PS51257">
    <property type="entry name" value="PROKAR_LIPOPROTEIN"/>
    <property type="match status" value="1"/>
</dbReference>
<dbReference type="CDD" id="cd02885">
    <property type="entry name" value="NUDIX_IPP_Isomerase"/>
    <property type="match status" value="1"/>
</dbReference>
<evidence type="ECO:0000256" key="15">
    <source>
        <dbReference type="SAM" id="MobiDB-lite"/>
    </source>
</evidence>
<evidence type="ECO:0000256" key="6">
    <source>
        <dbReference type="ARBA" id="ARBA00022792"/>
    </source>
</evidence>
<keyword evidence="8" id="KW-0809">Transit peptide</keyword>
<feature type="region of interest" description="Disordered" evidence="15">
    <location>
        <begin position="500"/>
        <end position="522"/>
    </location>
</feature>
<dbReference type="InterPro" id="IPR023753">
    <property type="entry name" value="FAD/NAD-binding_dom"/>
</dbReference>
<comment type="catalytic activity">
    <reaction evidence="13">
        <text>a quinone + NADH + H(+) = a quinol + NAD(+)</text>
        <dbReference type="Rhea" id="RHEA:46160"/>
        <dbReference type="ChEBI" id="CHEBI:15378"/>
        <dbReference type="ChEBI" id="CHEBI:24646"/>
        <dbReference type="ChEBI" id="CHEBI:57540"/>
        <dbReference type="ChEBI" id="CHEBI:57945"/>
        <dbReference type="ChEBI" id="CHEBI:132124"/>
        <dbReference type="EC" id="1.6.5.9"/>
    </reaction>
</comment>
<dbReference type="InterPro" id="IPR011876">
    <property type="entry name" value="IsopentenylPP_isomerase_typ1"/>
</dbReference>
<feature type="domain" description="EF-hand" evidence="17">
    <location>
        <begin position="428"/>
        <end position="463"/>
    </location>
</feature>
<comment type="pathway">
    <text evidence="2">Isoprenoid biosynthesis; dimethylallyl diphosphate biosynthesis; dimethylallyl diphosphate from isopentenyl diphosphate: step 1/1.</text>
</comment>
<evidence type="ECO:0000256" key="3">
    <source>
        <dbReference type="ARBA" id="ARBA00005272"/>
    </source>
</evidence>
<evidence type="ECO:0000256" key="13">
    <source>
        <dbReference type="ARBA" id="ARBA00047599"/>
    </source>
</evidence>
<dbReference type="AlphaFoldDB" id="A0AAW1RWW2"/>
<dbReference type="InterPro" id="IPR045024">
    <property type="entry name" value="NDH-2"/>
</dbReference>
<protein>
    <recommendedName>
        <fullName evidence="21">NADH:ubiquinone reductase (non-electrogenic)</fullName>
    </recommendedName>
</protein>
<organism evidence="19 20">
    <name type="scientific">Elliptochloris bilobata</name>
    <dbReference type="NCBI Taxonomy" id="381761"/>
    <lineage>
        <taxon>Eukaryota</taxon>
        <taxon>Viridiplantae</taxon>
        <taxon>Chlorophyta</taxon>
        <taxon>core chlorophytes</taxon>
        <taxon>Trebouxiophyceae</taxon>
        <taxon>Trebouxiophyceae incertae sedis</taxon>
        <taxon>Elliptochloris clade</taxon>
        <taxon>Elliptochloris</taxon>
    </lineage>
</organism>
<reference evidence="19 20" key="1">
    <citation type="journal article" date="2024" name="Nat. Commun.">
        <title>Phylogenomics reveals the evolutionary origins of lichenization in chlorophyte algae.</title>
        <authorList>
            <person name="Puginier C."/>
            <person name="Libourel C."/>
            <person name="Otte J."/>
            <person name="Skaloud P."/>
            <person name="Haon M."/>
            <person name="Grisel S."/>
            <person name="Petersen M."/>
            <person name="Berrin J.G."/>
            <person name="Delaux P.M."/>
            <person name="Dal Grande F."/>
            <person name="Keller J."/>
        </authorList>
    </citation>
    <scope>NUCLEOTIDE SEQUENCE [LARGE SCALE GENOMIC DNA]</scope>
    <source>
        <strain evidence="19 20">SAG 245.80</strain>
    </source>
</reference>
<keyword evidence="20" id="KW-1185">Reference proteome</keyword>
<dbReference type="NCBIfam" id="TIGR02150">
    <property type="entry name" value="IPP_isom_1"/>
    <property type="match status" value="1"/>
</dbReference>
<feature type="chain" id="PRO_5043385298" description="NADH:ubiquinone reductase (non-electrogenic)" evidence="16">
    <location>
        <begin position="20"/>
        <end position="844"/>
    </location>
</feature>
<keyword evidence="9" id="KW-0560">Oxidoreductase</keyword>
<evidence type="ECO:0008006" key="21">
    <source>
        <dbReference type="Google" id="ProtNLM"/>
    </source>
</evidence>
<evidence type="ECO:0000313" key="19">
    <source>
        <dbReference type="EMBL" id="KAK9838284.1"/>
    </source>
</evidence>
<evidence type="ECO:0000256" key="10">
    <source>
        <dbReference type="ARBA" id="ARBA00023027"/>
    </source>
</evidence>
<evidence type="ECO:0000256" key="8">
    <source>
        <dbReference type="ARBA" id="ARBA00022946"/>
    </source>
</evidence>
<keyword evidence="7" id="KW-0274">FAD</keyword>
<evidence type="ECO:0000256" key="1">
    <source>
        <dbReference type="ARBA" id="ARBA00004637"/>
    </source>
</evidence>
<comment type="subcellular location">
    <subcellularLocation>
        <location evidence="1">Mitochondrion inner membrane</location>
        <topology evidence="1">Peripheral membrane protein</topology>
    </subcellularLocation>
</comment>
<evidence type="ECO:0000256" key="2">
    <source>
        <dbReference type="ARBA" id="ARBA00004826"/>
    </source>
</evidence>
<keyword evidence="6" id="KW-0999">Mitochondrion inner membrane</keyword>
<evidence type="ECO:0000256" key="12">
    <source>
        <dbReference type="ARBA" id="ARBA00023235"/>
    </source>
</evidence>
<keyword evidence="10" id="KW-0520">NAD</keyword>
<dbReference type="InterPro" id="IPR036188">
    <property type="entry name" value="FAD/NAD-bd_sf"/>
</dbReference>
<sequence>MWALPGRALLSWPVGAVLAGASCYYLDQPAHLVSKTTAAGVGAFSGAVATYAWRLPQKGRGWGRSLLLGSQALNATLQAYQLGRAGLYDLTVDGNLLPKTKVVVLGSGWGAGTFVKNLAKRVTGRDGWYDVTIVSPRNFFTYTPLLPGAATGTVELRSITEAVRSLVAGTGIKYMEAQCIGIDTVNKTIMCSYNKAFRDLGEAHTFTVPYDVLVFATGAVTNTFRTPGCEEHSYFLKEASHAHAIRQRINECFEVASLPDTTAEQRKKLLSFIVVRGGPTGVETAAELHDMFAEDLLPRYFPDLKEDVSIKLIDTKDHLLSCYDRAISDYTGAFFKRQGIQVLSESHVSSVDGDGVMIKCKGDTERRVAGRTVIWAAGIGPNTLTQALAAQLPQQGNVRALKTDRWLAVRGSDSIFALGDAATIAQDRALEHAAELFVQGDTDGNGRLSCSEIAVLMDKAQSEYPQLKEHSLYFDCKEAADGNVRTDAWLPAWLQGGAAKGAAPPTAGHKQAQEEAPVQPPEVGLGDAVADPNADREITLEQFKEQLRRIDQTLRALPATAQVASQQGNYLASVFNAHRIPPVGGTERLCDIAAPFKYHHSGNFAYIGGDRAVLEIASDPDKNLGVFTGFLAGIAWKGTETFKQISLKNQWLVSRDWLKTKLLGRDISDRAASKITFPDVWTNTCCSHPLHGHTPSEVDRPEDVASGAVPGAQRAALRKLWHELGIAPEALSAGGFRFLTRLQYCAADHDTYGPDAEWGEHEVDYILFARAEVALDPNPDEVSAVRYVDAAALRAMMASGSGLRWSPWFRLIAEHFLDRWWADLDRTLGTDDFVDVERIHRLQC</sequence>
<dbReference type="GO" id="GO:0008299">
    <property type="term" value="P:isoprenoid biosynthetic process"/>
    <property type="evidence" value="ECO:0007669"/>
    <property type="project" value="UniProtKB-KW"/>
</dbReference>
<dbReference type="PROSITE" id="PS50222">
    <property type="entry name" value="EF_HAND_2"/>
    <property type="match status" value="1"/>
</dbReference>
<evidence type="ECO:0000256" key="9">
    <source>
        <dbReference type="ARBA" id="ARBA00023002"/>
    </source>
</evidence>
<evidence type="ECO:0000256" key="11">
    <source>
        <dbReference type="ARBA" id="ARBA00023229"/>
    </source>
</evidence>
<keyword evidence="12" id="KW-0413">Isomerase</keyword>
<dbReference type="SUPFAM" id="SSF51905">
    <property type="entry name" value="FAD/NAD(P)-binding domain"/>
    <property type="match status" value="2"/>
</dbReference>
<dbReference type="EMBL" id="JALJOU010000019">
    <property type="protein sequence ID" value="KAK9838284.1"/>
    <property type="molecule type" value="Genomic_DNA"/>
</dbReference>
<dbReference type="Pfam" id="PF22366">
    <property type="entry name" value="NDH2_C"/>
    <property type="match status" value="1"/>
</dbReference>
<feature type="domain" description="Nudix hydrolase" evidence="18">
    <location>
        <begin position="596"/>
        <end position="811"/>
    </location>
</feature>
<dbReference type="GO" id="GO:0050136">
    <property type="term" value="F:NADH dehydrogenase (quinone) (non-electrogenic) activity"/>
    <property type="evidence" value="ECO:0007669"/>
    <property type="project" value="UniProtKB-EC"/>
</dbReference>
<evidence type="ECO:0000256" key="7">
    <source>
        <dbReference type="ARBA" id="ARBA00022827"/>
    </source>
</evidence>
<evidence type="ECO:0000259" key="18">
    <source>
        <dbReference type="PROSITE" id="PS51462"/>
    </source>
</evidence>
<dbReference type="InterPro" id="IPR018247">
    <property type="entry name" value="EF_Hand_1_Ca_BS"/>
</dbReference>
<dbReference type="InterPro" id="IPR000086">
    <property type="entry name" value="NUDIX_hydrolase_dom"/>
</dbReference>
<name>A0AAW1RWW2_9CHLO</name>
<dbReference type="Gene3D" id="3.90.79.10">
    <property type="entry name" value="Nucleoside Triphosphate Pyrophosphohydrolase"/>
    <property type="match status" value="1"/>
</dbReference>
<dbReference type="PANTHER" id="PTHR43706">
    <property type="entry name" value="NADH DEHYDROGENASE"/>
    <property type="match status" value="1"/>
</dbReference>
<keyword evidence="5" id="KW-0285">Flavoprotein</keyword>
<dbReference type="PANTHER" id="PTHR43706:SF47">
    <property type="entry name" value="EXTERNAL NADH-UBIQUINONE OXIDOREDUCTASE 1, MITOCHONDRIAL-RELATED"/>
    <property type="match status" value="1"/>
</dbReference>
<accession>A0AAW1RWW2</accession>
<gene>
    <name evidence="19" type="ORF">WJX81_002324</name>
</gene>
<keyword evidence="6" id="KW-0472">Membrane</keyword>
<evidence type="ECO:0000313" key="20">
    <source>
        <dbReference type="Proteomes" id="UP001445335"/>
    </source>
</evidence>
<dbReference type="Gene3D" id="3.50.50.100">
    <property type="match status" value="2"/>
</dbReference>
<keyword evidence="6" id="KW-0496">Mitochondrion</keyword>
<evidence type="ECO:0000256" key="5">
    <source>
        <dbReference type="ARBA" id="ARBA00022630"/>
    </source>
</evidence>
<dbReference type="SUPFAM" id="SSF55811">
    <property type="entry name" value="Nudix"/>
    <property type="match status" value="1"/>
</dbReference>
<dbReference type="GO" id="GO:0004452">
    <property type="term" value="F:isopentenyl-diphosphate delta-isomerase activity"/>
    <property type="evidence" value="ECO:0007669"/>
    <property type="project" value="InterPro"/>
</dbReference>
<comment type="catalytic activity">
    <reaction evidence="14">
        <text>a ubiquinone + NADH + H(+) = a ubiquinol + NAD(+)</text>
        <dbReference type="Rhea" id="RHEA:23152"/>
        <dbReference type="Rhea" id="RHEA-COMP:9565"/>
        <dbReference type="Rhea" id="RHEA-COMP:9566"/>
        <dbReference type="ChEBI" id="CHEBI:15378"/>
        <dbReference type="ChEBI" id="CHEBI:16389"/>
        <dbReference type="ChEBI" id="CHEBI:17976"/>
        <dbReference type="ChEBI" id="CHEBI:57540"/>
        <dbReference type="ChEBI" id="CHEBI:57945"/>
    </reaction>
</comment>
<dbReference type="PROSITE" id="PS51462">
    <property type="entry name" value="NUDIX"/>
    <property type="match status" value="1"/>
</dbReference>
<comment type="similarity">
    <text evidence="3">Belongs to the NADH dehydrogenase family.</text>
</comment>
<comment type="caution">
    <text evidence="19">The sequence shown here is derived from an EMBL/GenBank/DDBJ whole genome shotgun (WGS) entry which is preliminary data.</text>
</comment>
<keyword evidence="11" id="KW-0414">Isoprene biosynthesis</keyword>